<comment type="caution">
    <text evidence="1">The sequence shown here is derived from an EMBL/GenBank/DDBJ whole genome shotgun (WGS) entry which is preliminary data.</text>
</comment>
<dbReference type="EMBL" id="JBHSED010000005">
    <property type="protein sequence ID" value="MFC4302754.1"/>
    <property type="molecule type" value="Genomic_DNA"/>
</dbReference>
<proteinExistence type="predicted"/>
<gene>
    <name evidence="1" type="ORF">ACFO1S_04765</name>
</gene>
<evidence type="ECO:0000313" key="2">
    <source>
        <dbReference type="Proteomes" id="UP001595755"/>
    </source>
</evidence>
<sequence length="87" mass="9439">MVAKTDENIHLEAVEEAENDGAKLAQAGSAGVAGLPMGKQKAWILADAGSAILQRSVTNEKLAQARYYDFSAQYDALKRVEPPYTER</sequence>
<evidence type="ECO:0000313" key="1">
    <source>
        <dbReference type="EMBL" id="MFC4302754.1"/>
    </source>
</evidence>
<accession>A0ABV8S8D7</accession>
<name>A0ABV8S8D7_9BACL</name>
<dbReference type="Proteomes" id="UP001595755">
    <property type="component" value="Unassembled WGS sequence"/>
</dbReference>
<keyword evidence="2" id="KW-1185">Reference proteome</keyword>
<organism evidence="1 2">
    <name type="scientific">Cohnella boryungensis</name>
    <dbReference type="NCBI Taxonomy" id="768479"/>
    <lineage>
        <taxon>Bacteria</taxon>
        <taxon>Bacillati</taxon>
        <taxon>Bacillota</taxon>
        <taxon>Bacilli</taxon>
        <taxon>Bacillales</taxon>
        <taxon>Paenibacillaceae</taxon>
        <taxon>Cohnella</taxon>
    </lineage>
</organism>
<reference evidence="2" key="1">
    <citation type="journal article" date="2019" name="Int. J. Syst. Evol. Microbiol.">
        <title>The Global Catalogue of Microorganisms (GCM) 10K type strain sequencing project: providing services to taxonomists for standard genome sequencing and annotation.</title>
        <authorList>
            <consortium name="The Broad Institute Genomics Platform"/>
            <consortium name="The Broad Institute Genome Sequencing Center for Infectious Disease"/>
            <person name="Wu L."/>
            <person name="Ma J."/>
        </authorList>
    </citation>
    <scope>NUCLEOTIDE SEQUENCE [LARGE SCALE GENOMIC DNA]</scope>
    <source>
        <strain evidence="2">CGMCC 4.1641</strain>
    </source>
</reference>
<protein>
    <submittedName>
        <fullName evidence="1">Uncharacterized protein</fullName>
    </submittedName>
</protein>